<dbReference type="InterPro" id="IPR010239">
    <property type="entry name" value="CHP02001"/>
</dbReference>
<name>A0A6G7YNK9_9SPHN</name>
<dbReference type="NCBIfam" id="TIGR02001">
    <property type="entry name" value="gcw_chp"/>
    <property type="match status" value="1"/>
</dbReference>
<evidence type="ECO:0000313" key="2">
    <source>
        <dbReference type="EMBL" id="QIK78328.1"/>
    </source>
</evidence>
<dbReference type="AlphaFoldDB" id="A0A6G7YNK9"/>
<keyword evidence="1" id="KW-0732">Signal</keyword>
<evidence type="ECO:0000313" key="3">
    <source>
        <dbReference type="Proteomes" id="UP000503222"/>
    </source>
</evidence>
<protein>
    <submittedName>
        <fullName evidence="2">Uncharacterized protein</fullName>
    </submittedName>
</protein>
<dbReference type="EMBL" id="CP049869">
    <property type="protein sequence ID" value="QIK78328.1"/>
    <property type="molecule type" value="Genomic_DNA"/>
</dbReference>
<accession>A0A6G7YNK9</accession>
<evidence type="ECO:0000256" key="1">
    <source>
        <dbReference type="SAM" id="SignalP"/>
    </source>
</evidence>
<dbReference type="Proteomes" id="UP000503222">
    <property type="component" value="Chromosome"/>
</dbReference>
<keyword evidence="3" id="KW-1185">Reference proteome</keyword>
<organism evidence="2 3">
    <name type="scientific">Sphingomonas piscis</name>
    <dbReference type="NCBI Taxonomy" id="2714943"/>
    <lineage>
        <taxon>Bacteria</taxon>
        <taxon>Pseudomonadati</taxon>
        <taxon>Pseudomonadota</taxon>
        <taxon>Alphaproteobacteria</taxon>
        <taxon>Sphingomonadales</taxon>
        <taxon>Sphingomonadaceae</taxon>
        <taxon>Sphingomonas</taxon>
    </lineage>
</organism>
<reference evidence="2 3" key="1">
    <citation type="submission" date="2020-03" db="EMBL/GenBank/DDBJ databases">
        <title>Sphingomonas sp. nov., isolated from fish.</title>
        <authorList>
            <person name="Hyun D.-W."/>
            <person name="Bae J.-W."/>
        </authorList>
    </citation>
    <scope>NUCLEOTIDE SEQUENCE [LARGE SCALE GENOMIC DNA]</scope>
    <source>
        <strain evidence="2 3">HDW15B</strain>
    </source>
</reference>
<dbReference type="KEGG" id="spii:G7077_04845"/>
<feature type="chain" id="PRO_5026282391" evidence="1">
    <location>
        <begin position="24"/>
        <end position="267"/>
    </location>
</feature>
<gene>
    <name evidence="2" type="ORF">G7077_04845</name>
</gene>
<dbReference type="Pfam" id="PF09694">
    <property type="entry name" value="Gcw_chp"/>
    <property type="match status" value="1"/>
</dbReference>
<dbReference type="RefSeq" id="WP_166410721.1">
    <property type="nucleotide sequence ID" value="NZ_CP049869.1"/>
</dbReference>
<proteinExistence type="predicted"/>
<feature type="signal peptide" evidence="1">
    <location>
        <begin position="1"/>
        <end position="23"/>
    </location>
</feature>
<sequence length="267" mass="27867">MPTKIITAALLASAALFASPALAQDTADQPATVAQPAPAEESSSPFTINGGATLVSDYRFRGISQTDKRAAVQGSLTVGHESGFYATIWGSSIDEYVAAASDQEIDFIVGYKKTFGSTTVDGGVLYYYYPGAEQIFPGYDSDFFEPYISVAQSFGAVTAKVSAAYAPKQNALSIGSGKEDNFYLAGDLSGAVPGVPLTLSAHLGHSFGPSYLTIGKGYTDWNVGAAYTWKALTFGVSYVDTNKSLYSPISGRNISKGGVVASVGVAF</sequence>